<comment type="similarity">
    <text evidence="1">Belongs to the GMC oxidoreductase family.</text>
</comment>
<feature type="domain" description="Glucose-methanol-choline oxidoreductase N-terminal" evidence="6">
    <location>
        <begin position="110"/>
        <end position="329"/>
    </location>
</feature>
<evidence type="ECO:0000256" key="2">
    <source>
        <dbReference type="ARBA" id="ARBA00022630"/>
    </source>
</evidence>
<dbReference type="AlphaFoldDB" id="A0A1V2W7R5"/>
<evidence type="ECO:0000313" key="8">
    <source>
        <dbReference type="EMBL" id="ONU89802.1"/>
    </source>
</evidence>
<sequence length="558" mass="61902">MAADEPLSAPTPRGRDGRAPDPFRVGGWSPMRMFRDDDEVDFVIVGTGAGGGTLACKLAEYGFSVVALDAGAWWRPLEEFASDETHQHKLFWTDERICDGADPLTLGTNNSGRAIGGSTVHFAMVSLRFRPEWFRSRSALGYGVDWPLDWREMWRYYREVEQALKISGPVNYPWGPPRPRYPYRAHELNAAALVLARGAEAMGIDWTPTPLATLSAPRGRAHPCVYRGFCIAGCATNAKQSALVTWIPRAVAAGAEVRDLAMALRIEAEGDRATGVHYRRDGRTHFQRARNVVVAGYAIETPRLLLLSANGRHPQGLANRSGLVGRYLMAQLNQASWGTMDDEVRWYKGPPSLSITEHWNYADEGKDFFGGYCWMSQGPLPIEWARKVAARGLWGDALKREMARYNFQAGLKIVGETLPRADNRVTLADERDAFGLPVARVTYSYDDNDRRMIRHALAQMGRSLEAAGARDIWHEEDDTCHLAGTVRMGDDPATSVVDADCRSWDIPNLWVCDGSVFPTVGGVNPSLTIQAIACRTADRIRALVARGDAHAHAHARWR</sequence>
<gene>
    <name evidence="8" type="ORF">A8E72_07850</name>
</gene>
<comment type="caution">
    <text evidence="8">The sequence shown here is derived from an EMBL/GenBank/DDBJ whole genome shotgun (WGS) entry which is preliminary data.</text>
</comment>
<organism evidence="8 9">
    <name type="scientific">Burkholderia cenocepacia</name>
    <dbReference type="NCBI Taxonomy" id="95486"/>
    <lineage>
        <taxon>Bacteria</taxon>
        <taxon>Pseudomonadati</taxon>
        <taxon>Pseudomonadota</taxon>
        <taxon>Betaproteobacteria</taxon>
        <taxon>Burkholderiales</taxon>
        <taxon>Burkholderiaceae</taxon>
        <taxon>Burkholderia</taxon>
        <taxon>Burkholderia cepacia complex</taxon>
    </lineage>
</organism>
<dbReference type="SUPFAM" id="SSF51905">
    <property type="entry name" value="FAD/NAD(P)-binding domain"/>
    <property type="match status" value="1"/>
</dbReference>
<dbReference type="GO" id="GO:0016614">
    <property type="term" value="F:oxidoreductase activity, acting on CH-OH group of donors"/>
    <property type="evidence" value="ECO:0007669"/>
    <property type="project" value="InterPro"/>
</dbReference>
<dbReference type="GO" id="GO:0050660">
    <property type="term" value="F:flavin adenine dinucleotide binding"/>
    <property type="evidence" value="ECO:0007669"/>
    <property type="project" value="InterPro"/>
</dbReference>
<dbReference type="PANTHER" id="PTHR46056:SF12">
    <property type="entry name" value="LONG-CHAIN-ALCOHOL OXIDASE"/>
    <property type="match status" value="1"/>
</dbReference>
<evidence type="ECO:0000256" key="3">
    <source>
        <dbReference type="ARBA" id="ARBA00022827"/>
    </source>
</evidence>
<evidence type="ECO:0000256" key="1">
    <source>
        <dbReference type="ARBA" id="ARBA00010790"/>
    </source>
</evidence>
<evidence type="ECO:0000256" key="4">
    <source>
        <dbReference type="ARBA" id="ARBA00023002"/>
    </source>
</evidence>
<reference evidence="8 9" key="1">
    <citation type="submission" date="2016-08" db="EMBL/GenBank/DDBJ databases">
        <authorList>
            <person name="Seilhamer J.J."/>
        </authorList>
    </citation>
    <scope>NUCLEOTIDE SEQUENCE [LARGE SCALE GENOMIC DNA]</scope>
    <source>
        <strain evidence="8 9">VC14762</strain>
    </source>
</reference>
<protein>
    <submittedName>
        <fullName evidence="8">Choline dehydrogenase</fullName>
    </submittedName>
</protein>
<dbReference type="PANTHER" id="PTHR46056">
    <property type="entry name" value="LONG-CHAIN-ALCOHOL OXIDASE"/>
    <property type="match status" value="1"/>
</dbReference>
<dbReference type="Proteomes" id="UP000188543">
    <property type="component" value="Unassembled WGS sequence"/>
</dbReference>
<dbReference type="Gene3D" id="3.50.50.60">
    <property type="entry name" value="FAD/NAD(P)-binding domain"/>
    <property type="match status" value="2"/>
</dbReference>
<keyword evidence="2" id="KW-0285">Flavoprotein</keyword>
<name>A0A1V2W7R5_9BURK</name>
<feature type="domain" description="Glucose-methanol-choline oxidoreductase C-terminal" evidence="7">
    <location>
        <begin position="419"/>
        <end position="533"/>
    </location>
</feature>
<dbReference type="SUPFAM" id="SSF54373">
    <property type="entry name" value="FAD-linked reductases, C-terminal domain"/>
    <property type="match status" value="1"/>
</dbReference>
<evidence type="ECO:0000259" key="7">
    <source>
        <dbReference type="Pfam" id="PF05199"/>
    </source>
</evidence>
<keyword evidence="3" id="KW-0274">FAD</keyword>
<dbReference type="OrthoDB" id="9787779at2"/>
<dbReference type="RefSeq" id="WP_060214365.1">
    <property type="nucleotide sequence ID" value="NZ_CADETK010000001.1"/>
</dbReference>
<dbReference type="EMBL" id="MUTJ01000027">
    <property type="protein sequence ID" value="ONU89802.1"/>
    <property type="molecule type" value="Genomic_DNA"/>
</dbReference>
<keyword evidence="4" id="KW-0560">Oxidoreductase</keyword>
<dbReference type="Pfam" id="PF00732">
    <property type="entry name" value="GMC_oxred_N"/>
    <property type="match status" value="1"/>
</dbReference>
<feature type="region of interest" description="Disordered" evidence="5">
    <location>
        <begin position="1"/>
        <end position="22"/>
    </location>
</feature>
<proteinExistence type="inferred from homology"/>
<dbReference type="InterPro" id="IPR007867">
    <property type="entry name" value="GMC_OxRtase_C"/>
</dbReference>
<evidence type="ECO:0000313" key="9">
    <source>
        <dbReference type="Proteomes" id="UP000188543"/>
    </source>
</evidence>
<dbReference type="Pfam" id="PF05199">
    <property type="entry name" value="GMC_oxred_C"/>
    <property type="match status" value="1"/>
</dbReference>
<evidence type="ECO:0000259" key="6">
    <source>
        <dbReference type="Pfam" id="PF00732"/>
    </source>
</evidence>
<accession>A0A1V2W7R5</accession>
<dbReference type="InterPro" id="IPR036188">
    <property type="entry name" value="FAD/NAD-bd_sf"/>
</dbReference>
<evidence type="ECO:0000256" key="5">
    <source>
        <dbReference type="SAM" id="MobiDB-lite"/>
    </source>
</evidence>
<dbReference type="InterPro" id="IPR000172">
    <property type="entry name" value="GMC_OxRdtase_N"/>
</dbReference>